<dbReference type="Pfam" id="PF23843">
    <property type="entry name" value="DUF7210"/>
    <property type="match status" value="1"/>
</dbReference>
<reference evidence="3 4" key="1">
    <citation type="journal article" date="2007" name="Nat. Biotechnol.">
        <title>Genome sequence and identification of candidate vaccine antigens from the animal pathogen Dichelobacter nodosus.</title>
        <authorList>
            <person name="Myers G.S."/>
            <person name="Parker D."/>
            <person name="Al-Hasani K."/>
            <person name="Kennan R.M."/>
            <person name="Seemann T."/>
            <person name="Ren Q."/>
            <person name="Badger J.H."/>
            <person name="Selengut J.D."/>
            <person name="Deboy R.T."/>
            <person name="Tettelin H."/>
            <person name="Boyce J.D."/>
            <person name="McCarl V.P."/>
            <person name="Han X."/>
            <person name="Nelson W.C."/>
            <person name="Madupu R."/>
            <person name="Mohamoud Y."/>
            <person name="Holley T."/>
            <person name="Fedorova N."/>
            <person name="Khouri H."/>
            <person name="Bottomley S.P."/>
            <person name="Whittington R.J."/>
            <person name="Adler B."/>
            <person name="Songer J.G."/>
            <person name="Rood J.I."/>
            <person name="Paulsen I.T."/>
        </authorList>
    </citation>
    <scope>NUCLEOTIDE SEQUENCE [LARGE SCALE GENOMIC DNA]</scope>
    <source>
        <strain evidence="3 4">VCS1703A</strain>
    </source>
</reference>
<dbReference type="EMBL" id="CP000513">
    <property type="protein sequence ID" value="ABQ13273.1"/>
    <property type="molecule type" value="Genomic_DNA"/>
</dbReference>
<dbReference type="AlphaFoldDB" id="A5EUZ2"/>
<gene>
    <name evidence="3" type="ordered locus">DNO_0753</name>
</gene>
<dbReference type="Pfam" id="PF09124">
    <property type="entry name" value="Endonuc-dimeris"/>
    <property type="match status" value="1"/>
</dbReference>
<dbReference type="InterPro" id="IPR015208">
    <property type="entry name" value="T4_recomb_endonuclease_dimer"/>
</dbReference>
<proteinExistence type="predicted"/>
<dbReference type="HOGENOM" id="CLU_2665226_0_0_6"/>
<dbReference type="RefSeq" id="WP_012031081.1">
    <property type="nucleotide sequence ID" value="NC_009446.1"/>
</dbReference>
<dbReference type="InterPro" id="IPR036361">
    <property type="entry name" value="SAP_dom_sf"/>
</dbReference>
<dbReference type="Gene3D" id="1.10.720.30">
    <property type="entry name" value="SAP domain"/>
    <property type="match status" value="1"/>
</dbReference>
<evidence type="ECO:0000259" key="1">
    <source>
        <dbReference type="Pfam" id="PF09124"/>
    </source>
</evidence>
<accession>A5EUZ2</accession>
<evidence type="ECO:0000259" key="2">
    <source>
        <dbReference type="Pfam" id="PF23843"/>
    </source>
</evidence>
<dbReference type="OrthoDB" id="6174556at2"/>
<feature type="domain" description="DUF7210" evidence="2">
    <location>
        <begin position="1"/>
        <end position="38"/>
    </location>
</feature>
<protein>
    <submittedName>
        <fullName evidence="3">Uncharacterized protein</fullName>
    </submittedName>
</protein>
<dbReference type="Proteomes" id="UP000000248">
    <property type="component" value="Chromosome"/>
</dbReference>
<sequence length="75" mass="7968">MKIELKQVVIVGGVARAAGSVIDIAESTARWLIEQGAAVSNEDLTVAELKAQLDARGISYRKNASKTELSALLTK</sequence>
<evidence type="ECO:0000313" key="4">
    <source>
        <dbReference type="Proteomes" id="UP000000248"/>
    </source>
</evidence>
<feature type="domain" description="T4 recombination endonuclease VII dimerisation" evidence="1">
    <location>
        <begin position="44"/>
        <end position="72"/>
    </location>
</feature>
<keyword evidence="4" id="KW-1185">Reference proteome</keyword>
<dbReference type="STRING" id="246195.DNO_0753"/>
<name>A5EUZ2_DICNV</name>
<evidence type="ECO:0000313" key="3">
    <source>
        <dbReference type="EMBL" id="ABQ13273.1"/>
    </source>
</evidence>
<dbReference type="InterPro" id="IPR055634">
    <property type="entry name" value="DUF7210"/>
</dbReference>
<organism evidence="3 4">
    <name type="scientific">Dichelobacter nodosus (strain VCS1703A)</name>
    <dbReference type="NCBI Taxonomy" id="246195"/>
    <lineage>
        <taxon>Bacteria</taxon>
        <taxon>Pseudomonadati</taxon>
        <taxon>Pseudomonadota</taxon>
        <taxon>Gammaproteobacteria</taxon>
        <taxon>Cardiobacteriales</taxon>
        <taxon>Cardiobacteriaceae</taxon>
        <taxon>Dichelobacter</taxon>
    </lineage>
</organism>
<dbReference type="KEGG" id="dno:DNO_0753"/>